<dbReference type="GeneID" id="36584274"/>
<accession>A0A2J6SM48</accession>
<sequence>MSPPISSFSKLSITQGMQSPRSHRRGHYGGKGKGKAPARDDDPSSSDASDDDNSEEEPEEGHEEGTDVSWSGRLFALDHCRQHGTRYAFQISYAEVRRYSIRISTTDAGSPTCSCNEEPTCRHVTWLLEQLSRTRADIGDGSPVTPYEQIFSMGLDTLCDELHWELREGTDSDTEETTWQLKKDYSASAIPRQTRGMIKERMKTVRDIMATLSSYATDDFRPDIFDAPDEISMDDPFTLGDLEATLARILIKDDDIFHQFNALVPRNARATDYFRKMGLKAQHTFVRLDTYSEFGPAAAGQQYDIVWCAQELVDIANAISENVTERQPLSPSSREEAAKSLVSILRIVVKDRNHDAYQNSQWPRRRPHAEPQIERNLYERLIATQSRANPAGGNFVLKALLDLPEAQPFVDDLEEILRVLKTIGWGPAPKAYTDKLSEIIAQLKRGSGPSTSLSAAETGREPASSMEVLAAAQHGKRPASSMERKAKRMK</sequence>
<dbReference type="OrthoDB" id="5387895at2759"/>
<keyword evidence="1" id="KW-0479">Metal-binding</keyword>
<feature type="region of interest" description="Disordered" evidence="2">
    <location>
        <begin position="445"/>
        <end position="490"/>
    </location>
</feature>
<dbReference type="PROSITE" id="PS50966">
    <property type="entry name" value="ZF_SWIM"/>
    <property type="match status" value="1"/>
</dbReference>
<evidence type="ECO:0000256" key="1">
    <source>
        <dbReference type="PROSITE-ProRule" id="PRU00325"/>
    </source>
</evidence>
<keyword evidence="1" id="KW-0862">Zinc</keyword>
<feature type="domain" description="SWIM-type" evidence="3">
    <location>
        <begin position="99"/>
        <end position="132"/>
    </location>
</feature>
<feature type="compositionally biased region" description="Basic residues" evidence="2">
    <location>
        <begin position="21"/>
        <end position="36"/>
    </location>
</feature>
<evidence type="ECO:0000313" key="4">
    <source>
        <dbReference type="EMBL" id="PMD51846.1"/>
    </source>
</evidence>
<name>A0A2J6SM48_9HELO</name>
<reference evidence="4 5" key="1">
    <citation type="submission" date="2016-04" db="EMBL/GenBank/DDBJ databases">
        <title>A degradative enzymes factory behind the ericoid mycorrhizal symbiosis.</title>
        <authorList>
            <consortium name="DOE Joint Genome Institute"/>
            <person name="Martino E."/>
            <person name="Morin E."/>
            <person name="Grelet G."/>
            <person name="Kuo A."/>
            <person name="Kohler A."/>
            <person name="Daghino S."/>
            <person name="Barry K."/>
            <person name="Choi C."/>
            <person name="Cichocki N."/>
            <person name="Clum A."/>
            <person name="Copeland A."/>
            <person name="Hainaut M."/>
            <person name="Haridas S."/>
            <person name="Labutti K."/>
            <person name="Lindquist E."/>
            <person name="Lipzen A."/>
            <person name="Khouja H.-R."/>
            <person name="Murat C."/>
            <person name="Ohm R."/>
            <person name="Olson A."/>
            <person name="Spatafora J."/>
            <person name="Veneault-Fourrey C."/>
            <person name="Henrissat B."/>
            <person name="Grigoriev I."/>
            <person name="Martin F."/>
            <person name="Perotto S."/>
        </authorList>
    </citation>
    <scope>NUCLEOTIDE SEQUENCE [LARGE SCALE GENOMIC DNA]</scope>
    <source>
        <strain evidence="4 5">E</strain>
    </source>
</reference>
<feature type="compositionally biased region" description="Acidic residues" evidence="2">
    <location>
        <begin position="48"/>
        <end position="62"/>
    </location>
</feature>
<dbReference type="EMBL" id="KZ613912">
    <property type="protein sequence ID" value="PMD51846.1"/>
    <property type="molecule type" value="Genomic_DNA"/>
</dbReference>
<dbReference type="RefSeq" id="XP_024728750.1">
    <property type="nucleotide sequence ID" value="XM_024876195.1"/>
</dbReference>
<feature type="compositionally biased region" description="Polar residues" evidence="2">
    <location>
        <begin position="1"/>
        <end position="20"/>
    </location>
</feature>
<dbReference type="InParanoid" id="A0A2J6SM48"/>
<dbReference type="Proteomes" id="UP000235371">
    <property type="component" value="Unassembled WGS sequence"/>
</dbReference>
<evidence type="ECO:0000259" key="3">
    <source>
        <dbReference type="PROSITE" id="PS50966"/>
    </source>
</evidence>
<evidence type="ECO:0000256" key="2">
    <source>
        <dbReference type="SAM" id="MobiDB-lite"/>
    </source>
</evidence>
<dbReference type="AlphaFoldDB" id="A0A2J6SM48"/>
<dbReference type="GO" id="GO:0008270">
    <property type="term" value="F:zinc ion binding"/>
    <property type="evidence" value="ECO:0007669"/>
    <property type="project" value="UniProtKB-KW"/>
</dbReference>
<proteinExistence type="predicted"/>
<protein>
    <recommendedName>
        <fullName evidence="3">SWIM-type domain-containing protein</fullName>
    </recommendedName>
</protein>
<dbReference type="InterPro" id="IPR007527">
    <property type="entry name" value="Znf_SWIM"/>
</dbReference>
<feature type="region of interest" description="Disordered" evidence="2">
    <location>
        <begin position="1"/>
        <end position="68"/>
    </location>
</feature>
<keyword evidence="1" id="KW-0863">Zinc-finger</keyword>
<gene>
    <name evidence="4" type="ORF">K444DRAFT_546141</name>
</gene>
<organism evidence="4 5">
    <name type="scientific">Hyaloscypha bicolor E</name>
    <dbReference type="NCBI Taxonomy" id="1095630"/>
    <lineage>
        <taxon>Eukaryota</taxon>
        <taxon>Fungi</taxon>
        <taxon>Dikarya</taxon>
        <taxon>Ascomycota</taxon>
        <taxon>Pezizomycotina</taxon>
        <taxon>Leotiomycetes</taxon>
        <taxon>Helotiales</taxon>
        <taxon>Hyaloscyphaceae</taxon>
        <taxon>Hyaloscypha</taxon>
        <taxon>Hyaloscypha bicolor</taxon>
    </lineage>
</organism>
<keyword evidence="5" id="KW-1185">Reference proteome</keyword>
<evidence type="ECO:0000313" key="5">
    <source>
        <dbReference type="Proteomes" id="UP000235371"/>
    </source>
</evidence>